<dbReference type="SUPFAM" id="SSF56300">
    <property type="entry name" value="Metallo-dependent phosphatases"/>
    <property type="match status" value="1"/>
</dbReference>
<dbReference type="PIRSF" id="PIRSF000883">
    <property type="entry name" value="Pesterase_MJ0912"/>
    <property type="match status" value="1"/>
</dbReference>
<protein>
    <submittedName>
        <fullName evidence="3">Metallophosphoesterase family protein</fullName>
    </submittedName>
</protein>
<comment type="similarity">
    <text evidence="1">Belongs to the metallophosphoesterase superfamily. YfcE family.</text>
</comment>
<sequence length="269" mass="29618">MHIHVRCRSVPERHGHVARSSVPLERIALISDVHGNLTALDAVLDDIETREVDQIINLGDFVGKGPRGSEVVDRCGKVCDVNIRGNWDDFLPTLGDDASPGMVWWRDELRADQHEWLRSLPLSHDLLLSGRHIRLFHASATSPHVRVRARHTAEEFDGMFRNTPMTGDGTPPSMVGYGDIHEAFLEMNQGRTLFNVGSVGNPLDEPVPGYVILEGVVGEPGPAPFGLQFVRVPYDAEAEIAVAARLGMPELAPYATELRTAVYRGLQAP</sequence>
<gene>
    <name evidence="3" type="ORF">ACH47X_05965</name>
</gene>
<dbReference type="PANTHER" id="PTHR42850:SF2">
    <property type="entry name" value="BLL5683 PROTEIN"/>
    <property type="match status" value="1"/>
</dbReference>
<accession>A0ABW7XGG1</accession>
<dbReference type="EMBL" id="JBIRYI010000003">
    <property type="protein sequence ID" value="MFI2486435.1"/>
    <property type="molecule type" value="Genomic_DNA"/>
</dbReference>
<name>A0ABW7XGG1_9MICO</name>
<evidence type="ECO:0000259" key="2">
    <source>
        <dbReference type="Pfam" id="PF12850"/>
    </source>
</evidence>
<keyword evidence="4" id="KW-1185">Reference proteome</keyword>
<organism evidence="3 4">
    <name type="scientific">Promicromonospora kroppenstedtii</name>
    <dbReference type="NCBI Taxonomy" id="440482"/>
    <lineage>
        <taxon>Bacteria</taxon>
        <taxon>Bacillati</taxon>
        <taxon>Actinomycetota</taxon>
        <taxon>Actinomycetes</taxon>
        <taxon>Micrococcales</taxon>
        <taxon>Promicromonosporaceae</taxon>
        <taxon>Promicromonospora</taxon>
    </lineage>
</organism>
<dbReference type="Pfam" id="PF12850">
    <property type="entry name" value="Metallophos_2"/>
    <property type="match status" value="1"/>
</dbReference>
<dbReference type="Proteomes" id="UP001611580">
    <property type="component" value="Unassembled WGS sequence"/>
</dbReference>
<dbReference type="InterPro" id="IPR050126">
    <property type="entry name" value="Ap4A_hydrolase"/>
</dbReference>
<reference evidence="3 4" key="1">
    <citation type="submission" date="2024-10" db="EMBL/GenBank/DDBJ databases">
        <title>The Natural Products Discovery Center: Release of the First 8490 Sequenced Strains for Exploring Actinobacteria Biosynthetic Diversity.</title>
        <authorList>
            <person name="Kalkreuter E."/>
            <person name="Kautsar S.A."/>
            <person name="Yang D."/>
            <person name="Bader C.D."/>
            <person name="Teijaro C.N."/>
            <person name="Fluegel L."/>
            <person name="Davis C.M."/>
            <person name="Simpson J.R."/>
            <person name="Lauterbach L."/>
            <person name="Steele A.D."/>
            <person name="Gui C."/>
            <person name="Meng S."/>
            <person name="Li G."/>
            <person name="Viehrig K."/>
            <person name="Ye F."/>
            <person name="Su P."/>
            <person name="Kiefer A.F."/>
            <person name="Nichols A."/>
            <person name="Cepeda A.J."/>
            <person name="Yan W."/>
            <person name="Fan B."/>
            <person name="Jiang Y."/>
            <person name="Adhikari A."/>
            <person name="Zheng C.-J."/>
            <person name="Schuster L."/>
            <person name="Cowan T.M."/>
            <person name="Smanski M.J."/>
            <person name="Chevrette M.G."/>
            <person name="De Carvalho L.P.S."/>
            <person name="Shen B."/>
        </authorList>
    </citation>
    <scope>NUCLEOTIDE SEQUENCE [LARGE SCALE GENOMIC DNA]</scope>
    <source>
        <strain evidence="3 4">NPDC019481</strain>
    </source>
</reference>
<dbReference type="InterPro" id="IPR029052">
    <property type="entry name" value="Metallo-depent_PP-like"/>
</dbReference>
<proteinExistence type="inferred from homology"/>
<dbReference type="RefSeq" id="WP_397402883.1">
    <property type="nucleotide sequence ID" value="NZ_JBIRYI010000003.1"/>
</dbReference>
<dbReference type="PANTHER" id="PTHR42850">
    <property type="entry name" value="METALLOPHOSPHOESTERASE"/>
    <property type="match status" value="1"/>
</dbReference>
<dbReference type="InterPro" id="IPR011152">
    <property type="entry name" value="Pesterase_MJ0912"/>
</dbReference>
<dbReference type="InterPro" id="IPR024654">
    <property type="entry name" value="Calcineurin-like_PHP_lpxH"/>
</dbReference>
<evidence type="ECO:0000313" key="3">
    <source>
        <dbReference type="EMBL" id="MFI2486435.1"/>
    </source>
</evidence>
<feature type="domain" description="Calcineurin-like phosphoesterase" evidence="2">
    <location>
        <begin position="26"/>
        <end position="214"/>
    </location>
</feature>
<evidence type="ECO:0000313" key="4">
    <source>
        <dbReference type="Proteomes" id="UP001611580"/>
    </source>
</evidence>
<comment type="caution">
    <text evidence="3">The sequence shown here is derived from an EMBL/GenBank/DDBJ whole genome shotgun (WGS) entry which is preliminary data.</text>
</comment>
<evidence type="ECO:0000256" key="1">
    <source>
        <dbReference type="ARBA" id="ARBA00008950"/>
    </source>
</evidence>
<dbReference type="Gene3D" id="3.60.21.10">
    <property type="match status" value="1"/>
</dbReference>